<keyword evidence="3" id="KW-1185">Reference proteome</keyword>
<dbReference type="InterPro" id="IPR011322">
    <property type="entry name" value="N-reg_PII-like_a/b"/>
</dbReference>
<reference evidence="3" key="1">
    <citation type="journal article" date="2019" name="Int. J. Syst. Evol. Microbiol.">
        <title>The Global Catalogue of Microorganisms (GCM) 10K type strain sequencing project: providing services to taxonomists for standard genome sequencing and annotation.</title>
        <authorList>
            <consortium name="The Broad Institute Genomics Platform"/>
            <consortium name="The Broad Institute Genome Sequencing Center for Infectious Disease"/>
            <person name="Wu L."/>
            <person name="Ma J."/>
        </authorList>
    </citation>
    <scope>NUCLEOTIDE SEQUENCE [LARGE SCALE GENOMIC DNA]</scope>
    <source>
        <strain evidence="3">KCTC 52606</strain>
    </source>
</reference>
<accession>A0ABV7EE76</accession>
<dbReference type="SUPFAM" id="SSF54913">
    <property type="entry name" value="GlnB-like"/>
    <property type="match status" value="1"/>
</dbReference>
<dbReference type="PANTHER" id="PTHR23419">
    <property type="entry name" value="DIVALENT CATION TOLERANCE CUTA-RELATED"/>
    <property type="match status" value="1"/>
</dbReference>
<evidence type="ECO:0000313" key="2">
    <source>
        <dbReference type="EMBL" id="MFC3101018.1"/>
    </source>
</evidence>
<dbReference type="RefSeq" id="WP_336919799.1">
    <property type="nucleotide sequence ID" value="NZ_JBANRN010000012.1"/>
</dbReference>
<evidence type="ECO:0000256" key="1">
    <source>
        <dbReference type="ARBA" id="ARBA00010169"/>
    </source>
</evidence>
<dbReference type="EMBL" id="JBHRSU010000029">
    <property type="protein sequence ID" value="MFC3101018.1"/>
    <property type="molecule type" value="Genomic_DNA"/>
</dbReference>
<name>A0ABV7EE76_9SPHN</name>
<sequence length="106" mass="11563">MSGGLLVWCPFPAEEEARRVAGTLLDEELVACANLIGPMTSLFRWEGERQESAEIGVLFKTHPCLRADMTARLAQLHSYTSPAIMIWEAEAFPPATASWLADLGGS</sequence>
<protein>
    <submittedName>
        <fullName evidence="2">Divalent-cation tolerance protein CutA</fullName>
    </submittedName>
</protein>
<dbReference type="InterPro" id="IPR004323">
    <property type="entry name" value="Ion_tolerance_CutA"/>
</dbReference>
<dbReference type="PANTHER" id="PTHR23419:SF8">
    <property type="entry name" value="FI09726P"/>
    <property type="match status" value="1"/>
</dbReference>
<comment type="caution">
    <text evidence="2">The sequence shown here is derived from an EMBL/GenBank/DDBJ whole genome shotgun (WGS) entry which is preliminary data.</text>
</comment>
<comment type="similarity">
    <text evidence="1">Belongs to the CutA family.</text>
</comment>
<proteinExistence type="inferred from homology"/>
<dbReference type="InterPro" id="IPR015867">
    <property type="entry name" value="N-reg_PII/ATP_PRibTrfase_C"/>
</dbReference>
<evidence type="ECO:0000313" key="3">
    <source>
        <dbReference type="Proteomes" id="UP001595378"/>
    </source>
</evidence>
<organism evidence="2 3">
    <name type="scientific">Alteraurantiacibacter lauratis</name>
    <dbReference type="NCBI Taxonomy" id="2054627"/>
    <lineage>
        <taxon>Bacteria</taxon>
        <taxon>Pseudomonadati</taxon>
        <taxon>Pseudomonadota</taxon>
        <taxon>Alphaproteobacteria</taxon>
        <taxon>Sphingomonadales</taxon>
        <taxon>Erythrobacteraceae</taxon>
        <taxon>Alteraurantiacibacter</taxon>
    </lineage>
</organism>
<dbReference type="Gene3D" id="3.30.70.120">
    <property type="match status" value="1"/>
</dbReference>
<dbReference type="Proteomes" id="UP001595378">
    <property type="component" value="Unassembled WGS sequence"/>
</dbReference>
<gene>
    <name evidence="2" type="primary">cutA</name>
    <name evidence="2" type="ORF">ACFODK_08960</name>
</gene>
<dbReference type="Pfam" id="PF03091">
    <property type="entry name" value="CutA1"/>
    <property type="match status" value="1"/>
</dbReference>